<evidence type="ECO:0000313" key="2">
    <source>
        <dbReference type="Proteomes" id="UP000327118"/>
    </source>
</evidence>
<dbReference type="Proteomes" id="UP000327118">
    <property type="component" value="Unassembled WGS sequence"/>
</dbReference>
<proteinExistence type="predicted"/>
<accession>A0A5N6ZFP9</accession>
<sequence>MAVLNSVHHGCTESRVDLQAIRTTFETGKEFIVEWGNDQPARVQQAMNDLNTYLSPFDPALSYEGTDQKVAYRKSCWFASEGIARPFLDTEQAIALFDGDLRDGLSGLRALEDPRVRASMDYLKSILDSALVTTSYAVGIDEDLIQRCTVRYRVIQYTPHAGHPGGIGLHPDGNLLSALITIGDGLRVYDLDGTIRAPSGVSGTIMMGGSTLYRWSRGKYLPTFHDVDIGGDQVKVSIVAFFNFPDLVTIPYSLSPGDEQTAGFFHDIKWIKEDDKLPHGQLAPLWDTIIAQHKLVLPPVVRK</sequence>
<dbReference type="InterPro" id="IPR027443">
    <property type="entry name" value="IPNS-like_sf"/>
</dbReference>
<protein>
    <recommendedName>
        <fullName evidence="3">Fe2OG dioxygenase domain-containing protein</fullName>
    </recommendedName>
</protein>
<dbReference type="Gene3D" id="2.60.120.330">
    <property type="entry name" value="B-lactam Antibiotic, Isopenicillin N Synthase, Chain"/>
    <property type="match status" value="1"/>
</dbReference>
<gene>
    <name evidence="1" type="ORF">BDV28DRAFT_145350</name>
</gene>
<keyword evidence="2" id="KW-1185">Reference proteome</keyword>
<dbReference type="OrthoDB" id="2844007at2759"/>
<dbReference type="EMBL" id="ML739040">
    <property type="protein sequence ID" value="KAE8356315.1"/>
    <property type="molecule type" value="Genomic_DNA"/>
</dbReference>
<reference evidence="2" key="1">
    <citation type="submission" date="2019-04" db="EMBL/GenBank/DDBJ databases">
        <title>Friends and foes A comparative genomics studyof 23 Aspergillus species from section Flavi.</title>
        <authorList>
            <consortium name="DOE Joint Genome Institute"/>
            <person name="Kjaerbolling I."/>
            <person name="Vesth T."/>
            <person name="Frisvad J.C."/>
            <person name="Nybo J.L."/>
            <person name="Theobald S."/>
            <person name="Kildgaard S."/>
            <person name="Isbrandt T."/>
            <person name="Kuo A."/>
            <person name="Sato A."/>
            <person name="Lyhne E.K."/>
            <person name="Kogle M.E."/>
            <person name="Wiebenga A."/>
            <person name="Kun R.S."/>
            <person name="Lubbers R.J."/>
            <person name="Makela M.R."/>
            <person name="Barry K."/>
            <person name="Chovatia M."/>
            <person name="Clum A."/>
            <person name="Daum C."/>
            <person name="Haridas S."/>
            <person name="He G."/>
            <person name="LaButti K."/>
            <person name="Lipzen A."/>
            <person name="Mondo S."/>
            <person name="Riley R."/>
            <person name="Salamov A."/>
            <person name="Simmons B.A."/>
            <person name="Magnuson J.K."/>
            <person name="Henrissat B."/>
            <person name="Mortensen U.H."/>
            <person name="Larsen T.O."/>
            <person name="Devries R.P."/>
            <person name="Grigoriev I.V."/>
            <person name="Machida M."/>
            <person name="Baker S.E."/>
            <person name="Andersen M.R."/>
        </authorList>
    </citation>
    <scope>NUCLEOTIDE SEQUENCE [LARGE SCALE GENOMIC DNA]</scope>
    <source>
        <strain evidence="2">CBS 553.77</strain>
    </source>
</reference>
<dbReference type="SUPFAM" id="SSF51197">
    <property type="entry name" value="Clavaminate synthase-like"/>
    <property type="match status" value="1"/>
</dbReference>
<dbReference type="AlphaFoldDB" id="A0A5N6ZFP9"/>
<organism evidence="1 2">
    <name type="scientific">Aspergillus coremiiformis</name>
    <dbReference type="NCBI Taxonomy" id="138285"/>
    <lineage>
        <taxon>Eukaryota</taxon>
        <taxon>Fungi</taxon>
        <taxon>Dikarya</taxon>
        <taxon>Ascomycota</taxon>
        <taxon>Pezizomycotina</taxon>
        <taxon>Eurotiomycetes</taxon>
        <taxon>Eurotiomycetidae</taxon>
        <taxon>Eurotiales</taxon>
        <taxon>Aspergillaceae</taxon>
        <taxon>Aspergillus</taxon>
        <taxon>Aspergillus subgen. Circumdati</taxon>
    </lineage>
</organism>
<evidence type="ECO:0008006" key="3">
    <source>
        <dbReference type="Google" id="ProtNLM"/>
    </source>
</evidence>
<name>A0A5N6ZFP9_9EURO</name>
<evidence type="ECO:0000313" key="1">
    <source>
        <dbReference type="EMBL" id="KAE8356315.1"/>
    </source>
</evidence>